<feature type="domain" description="TonB-dependent receptor plug" evidence="14">
    <location>
        <begin position="130"/>
        <end position="232"/>
    </location>
</feature>
<evidence type="ECO:0000256" key="11">
    <source>
        <dbReference type="RuleBase" id="RU003357"/>
    </source>
</evidence>
<evidence type="ECO:0000256" key="9">
    <source>
        <dbReference type="ARBA" id="ARBA00023237"/>
    </source>
</evidence>
<proteinExistence type="inferred from homology"/>
<dbReference type="GO" id="GO:0016853">
    <property type="term" value="F:isomerase activity"/>
    <property type="evidence" value="ECO:0007669"/>
    <property type="project" value="UniProtKB-KW"/>
</dbReference>
<comment type="similarity">
    <text evidence="10 11">Belongs to the TonB-dependent receptor family.</text>
</comment>
<dbReference type="Gene3D" id="2.60.40.1120">
    <property type="entry name" value="Carboxypeptidase-like, regulatory domain"/>
    <property type="match status" value="1"/>
</dbReference>
<dbReference type="InterPro" id="IPR013784">
    <property type="entry name" value="Carb-bd-like_fold"/>
</dbReference>
<dbReference type="SUPFAM" id="SSF56935">
    <property type="entry name" value="Porins"/>
    <property type="match status" value="1"/>
</dbReference>
<keyword evidence="8 15" id="KW-0675">Receptor</keyword>
<evidence type="ECO:0000313" key="15">
    <source>
        <dbReference type="EMBL" id="MCG2587559.1"/>
    </source>
</evidence>
<accession>A0ABS9K9M3</accession>
<dbReference type="Gene3D" id="2.170.130.10">
    <property type="entry name" value="TonB-dependent receptor, plug domain"/>
    <property type="match status" value="1"/>
</dbReference>
<dbReference type="InterPro" id="IPR000531">
    <property type="entry name" value="Beta-barrel_TonB"/>
</dbReference>
<organism evidence="15 16">
    <name type="scientific">Rhodohalobacter sulfatireducens</name>
    <dbReference type="NCBI Taxonomy" id="2911366"/>
    <lineage>
        <taxon>Bacteria</taxon>
        <taxon>Pseudomonadati</taxon>
        <taxon>Balneolota</taxon>
        <taxon>Balneolia</taxon>
        <taxon>Balneolales</taxon>
        <taxon>Balneolaceae</taxon>
        <taxon>Rhodohalobacter</taxon>
    </lineage>
</organism>
<keyword evidence="4 10" id="KW-0812">Transmembrane</keyword>
<keyword evidence="16" id="KW-1185">Reference proteome</keyword>
<dbReference type="SUPFAM" id="SSF49452">
    <property type="entry name" value="Starch-binding domain-like"/>
    <property type="match status" value="1"/>
</dbReference>
<dbReference type="InterPro" id="IPR039426">
    <property type="entry name" value="TonB-dep_rcpt-like"/>
</dbReference>
<dbReference type="InterPro" id="IPR012910">
    <property type="entry name" value="Plug_dom"/>
</dbReference>
<evidence type="ECO:0000256" key="3">
    <source>
        <dbReference type="ARBA" id="ARBA00022452"/>
    </source>
</evidence>
<gene>
    <name evidence="15" type="ORF">L6773_03195</name>
</gene>
<evidence type="ECO:0000259" key="14">
    <source>
        <dbReference type="Pfam" id="PF07715"/>
    </source>
</evidence>
<dbReference type="Gene3D" id="2.40.170.20">
    <property type="entry name" value="TonB-dependent receptor, beta-barrel domain"/>
    <property type="match status" value="1"/>
</dbReference>
<evidence type="ECO:0000256" key="12">
    <source>
        <dbReference type="SAM" id="SignalP"/>
    </source>
</evidence>
<name>A0ABS9K9M3_9BACT</name>
<dbReference type="EMBL" id="JAKLWS010000002">
    <property type="protein sequence ID" value="MCG2587559.1"/>
    <property type="molecule type" value="Genomic_DNA"/>
</dbReference>
<evidence type="ECO:0000256" key="10">
    <source>
        <dbReference type="PROSITE-ProRule" id="PRU01360"/>
    </source>
</evidence>
<dbReference type="PANTHER" id="PTHR30069:SF29">
    <property type="entry name" value="HEMOGLOBIN AND HEMOGLOBIN-HAPTOGLOBIN-BINDING PROTEIN 1-RELATED"/>
    <property type="match status" value="1"/>
</dbReference>
<protein>
    <submittedName>
        <fullName evidence="15">TonB-dependent receptor</fullName>
    </submittedName>
</protein>
<reference evidence="15" key="1">
    <citation type="submission" date="2022-01" db="EMBL/GenBank/DDBJ databases">
        <authorList>
            <person name="Wang Y."/>
        </authorList>
    </citation>
    <scope>NUCLEOTIDE SEQUENCE</scope>
    <source>
        <strain evidence="15">WB101</strain>
    </source>
</reference>
<dbReference type="Pfam" id="PF07715">
    <property type="entry name" value="Plug"/>
    <property type="match status" value="1"/>
</dbReference>
<evidence type="ECO:0000256" key="5">
    <source>
        <dbReference type="ARBA" id="ARBA00022729"/>
    </source>
</evidence>
<feature type="signal peptide" evidence="12">
    <location>
        <begin position="1"/>
        <end position="25"/>
    </location>
</feature>
<keyword evidence="6 11" id="KW-0798">TonB box</keyword>
<evidence type="ECO:0000256" key="2">
    <source>
        <dbReference type="ARBA" id="ARBA00022448"/>
    </source>
</evidence>
<evidence type="ECO:0000256" key="1">
    <source>
        <dbReference type="ARBA" id="ARBA00004571"/>
    </source>
</evidence>
<sequence>MLQGNTKILLLSLLVFLLIHPSAYSQENSGTIEGTVQNSSGESLPGVHISIPDLELGTVTNANGQFRLTIASPGTYLLRISMVGFEEKTDSISVASGQTITLDIELSPLVFQSDELVVTASRRSQLIGKVSVSMNTISPEELTSRNITSLDQALEYVPGVQVHGNSVNIRGSSGFSYGVGSRVLLLVDGVPLMGPDDGGMDFDGLPLIQTRQIEILKSPGSALYGGGALGGVVNIITKDFSDEPENTVRLYGGGYEPVRFETWRAGWGGGSDFRPRGGIIFGRSHQVTDSFGYWFSGKIHNNSGYLQNSTRKGFETYAKFGWDISEVMNLSMYTGLRRNNNEQFLYWDGLDDVLSPGSINLTGNEASGANDGLSDRLTILPVFQHSINPNIQYTLKGRLFGVAFRPLKDNGHISPPKRHNKGLRYGLEAESTIQATDEMIISGGLSFDENVINSDVFVGEDSLTVRNQPEGALFLQSEYTWNDQLTTTAGVRYDAYQVHTRSTATQFSPKFSASYSINESLTARASFGRGFRVPSVAERFVNNNDFFPLESNITLKPETSTGYEAGVTYISPILDAFSLKAELTSFWNEYRRLVEPTFVNELAAFQFVNVTRARIRGAEASFSVSTLDQNHQIKLGYTYLNTTDRELNQPLLYRSKHLLNGSANSVITDWMEAGIDFRAASPPERVDTDFSLFVPDAEVFPTQYITDIRFKFQVPHVYEGLDVNASFLINNLFDYYYVERPAIFAPPRNFQIVIEALF</sequence>
<evidence type="ECO:0000259" key="13">
    <source>
        <dbReference type="Pfam" id="PF00593"/>
    </source>
</evidence>
<dbReference type="PANTHER" id="PTHR30069">
    <property type="entry name" value="TONB-DEPENDENT OUTER MEMBRANE RECEPTOR"/>
    <property type="match status" value="1"/>
</dbReference>
<evidence type="ECO:0000256" key="6">
    <source>
        <dbReference type="ARBA" id="ARBA00023077"/>
    </source>
</evidence>
<evidence type="ECO:0000256" key="4">
    <source>
        <dbReference type="ARBA" id="ARBA00022692"/>
    </source>
</evidence>
<evidence type="ECO:0000256" key="7">
    <source>
        <dbReference type="ARBA" id="ARBA00023136"/>
    </source>
</evidence>
<keyword evidence="15" id="KW-0413">Isomerase</keyword>
<evidence type="ECO:0000313" key="16">
    <source>
        <dbReference type="Proteomes" id="UP001165366"/>
    </source>
</evidence>
<comment type="subcellular location">
    <subcellularLocation>
        <location evidence="1 10">Cell outer membrane</location>
        <topology evidence="1 10">Multi-pass membrane protein</topology>
    </subcellularLocation>
</comment>
<keyword evidence="7 10" id="KW-0472">Membrane</keyword>
<dbReference type="InterPro" id="IPR036942">
    <property type="entry name" value="Beta-barrel_TonB_sf"/>
</dbReference>
<dbReference type="RefSeq" id="WP_237852403.1">
    <property type="nucleotide sequence ID" value="NZ_JAKLWS010000002.1"/>
</dbReference>
<dbReference type="InterPro" id="IPR037066">
    <property type="entry name" value="Plug_dom_sf"/>
</dbReference>
<keyword evidence="3 10" id="KW-1134">Transmembrane beta strand</keyword>
<keyword evidence="2 10" id="KW-0813">Transport</keyword>
<feature type="chain" id="PRO_5045445443" evidence="12">
    <location>
        <begin position="26"/>
        <end position="758"/>
    </location>
</feature>
<dbReference type="Proteomes" id="UP001165366">
    <property type="component" value="Unassembled WGS sequence"/>
</dbReference>
<dbReference type="Pfam" id="PF13715">
    <property type="entry name" value="CarbopepD_reg_2"/>
    <property type="match status" value="1"/>
</dbReference>
<keyword evidence="9 10" id="KW-0998">Cell outer membrane</keyword>
<evidence type="ECO:0000256" key="8">
    <source>
        <dbReference type="ARBA" id="ARBA00023170"/>
    </source>
</evidence>
<keyword evidence="5 12" id="KW-0732">Signal</keyword>
<feature type="domain" description="TonB-dependent receptor-like beta-barrel" evidence="13">
    <location>
        <begin position="248"/>
        <end position="726"/>
    </location>
</feature>
<dbReference type="PROSITE" id="PS52016">
    <property type="entry name" value="TONB_DEPENDENT_REC_3"/>
    <property type="match status" value="1"/>
</dbReference>
<comment type="caution">
    <text evidence="15">The sequence shown here is derived from an EMBL/GenBank/DDBJ whole genome shotgun (WGS) entry which is preliminary data.</text>
</comment>
<dbReference type="Pfam" id="PF00593">
    <property type="entry name" value="TonB_dep_Rec_b-barrel"/>
    <property type="match status" value="1"/>
</dbReference>
<reference evidence="15" key="2">
    <citation type="submission" date="2024-05" db="EMBL/GenBank/DDBJ databases">
        <title>Rhodohalobacter halophilus gen. nov., sp. nov., a moderately halophilic member of the family Balneolaceae.</title>
        <authorList>
            <person name="Xia J."/>
        </authorList>
    </citation>
    <scope>NUCLEOTIDE SEQUENCE</scope>
    <source>
        <strain evidence="15">WB101</strain>
    </source>
</reference>